<dbReference type="Proteomes" id="UP000005380">
    <property type="component" value="Chromosome"/>
</dbReference>
<sequence>MRPHRFDSIQYDFSQLANQLTFDELMAQLPEILTRDLNDNLCVCNSIAKKRVIQAMYEGAGSMAQIREACMAGDGTGCCKLQLKHLLDAIQKIDKSNP</sequence>
<evidence type="ECO:0000313" key="1">
    <source>
        <dbReference type="EMBL" id="AHF01238.1"/>
    </source>
</evidence>
<dbReference type="HOGENOM" id="CLU_2358779_0_0_6"/>
<protein>
    <submittedName>
        <fullName evidence="1">(2Fe-2S)-binding protein</fullName>
    </submittedName>
</protein>
<organism evidence="1 2">
    <name type="scientific">Thiomicrospira aerophila AL3</name>
    <dbReference type="NCBI Taxonomy" id="717772"/>
    <lineage>
        <taxon>Bacteria</taxon>
        <taxon>Pseudomonadati</taxon>
        <taxon>Pseudomonadota</taxon>
        <taxon>Gammaproteobacteria</taxon>
        <taxon>Thiotrichales</taxon>
        <taxon>Piscirickettsiaceae</taxon>
        <taxon>Thiomicrospira</taxon>
    </lineage>
</organism>
<evidence type="ECO:0000313" key="2">
    <source>
        <dbReference type="Proteomes" id="UP000005380"/>
    </source>
</evidence>
<dbReference type="STRING" id="717772.THIAE_05015"/>
<keyword evidence="2" id="KW-1185">Reference proteome</keyword>
<dbReference type="InterPro" id="IPR041854">
    <property type="entry name" value="BFD-like_2Fe2S-bd_dom_sf"/>
</dbReference>
<dbReference type="RefSeq" id="WP_006460301.1">
    <property type="nucleotide sequence ID" value="NZ_CP007030.1"/>
</dbReference>
<dbReference type="AlphaFoldDB" id="W0DVE8"/>
<gene>
    <name evidence="1" type="ORF">THIAE_05015</name>
</gene>
<accession>W0DVE8</accession>
<name>W0DVE8_9GAMM</name>
<reference evidence="1 2" key="1">
    <citation type="submission" date="2013-12" db="EMBL/GenBank/DDBJ databases">
        <authorList>
            <consortium name="DOE Joint Genome Institute"/>
            <person name="Kappler U."/>
            <person name="Huntemann M."/>
            <person name="Han J."/>
            <person name="Chen A."/>
            <person name="Kyrpides N."/>
            <person name="Mavromatis K."/>
            <person name="Markowitz V."/>
            <person name="Palaniappan K."/>
            <person name="Ivanova N."/>
            <person name="Schaumberg A."/>
            <person name="Pati A."/>
            <person name="Liolios K."/>
            <person name="Nordberg H.P."/>
            <person name="Cantor M.N."/>
            <person name="Hua S.X."/>
            <person name="Woyke T."/>
        </authorList>
    </citation>
    <scope>NUCLEOTIDE SEQUENCE [LARGE SCALE GENOMIC DNA]</scope>
    <source>
        <strain evidence="2">AL2</strain>
    </source>
</reference>
<dbReference type="KEGG" id="tao:THIAE_05015"/>
<dbReference type="EMBL" id="CP007030">
    <property type="protein sequence ID" value="AHF01238.1"/>
    <property type="molecule type" value="Genomic_DNA"/>
</dbReference>
<proteinExistence type="predicted"/>
<dbReference type="Gene3D" id="1.10.10.1100">
    <property type="entry name" value="BFD-like [2Fe-2S]-binding domain"/>
    <property type="match status" value="1"/>
</dbReference>
<dbReference type="InParanoid" id="W0DVE8"/>
<dbReference type="OrthoDB" id="5612731at2"/>
<dbReference type="eggNOG" id="COG1251">
    <property type="taxonomic scope" value="Bacteria"/>
</dbReference>